<name>A0A835F276_9POAL</name>
<dbReference type="AlphaFoldDB" id="A0A835F276"/>
<keyword evidence="4" id="KW-1185">Reference proteome</keyword>
<reference evidence="3" key="1">
    <citation type="submission" date="2020-07" db="EMBL/GenBank/DDBJ databases">
        <title>Genome sequence and genetic diversity analysis of an under-domesticated orphan crop, white fonio (Digitaria exilis).</title>
        <authorList>
            <person name="Bennetzen J.L."/>
            <person name="Chen S."/>
            <person name="Ma X."/>
            <person name="Wang X."/>
            <person name="Yssel A.E.J."/>
            <person name="Chaluvadi S.R."/>
            <person name="Johnson M."/>
            <person name="Gangashetty P."/>
            <person name="Hamidou F."/>
            <person name="Sanogo M.D."/>
            <person name="Zwaenepoel A."/>
            <person name="Wallace J."/>
            <person name="Van De Peer Y."/>
            <person name="Van Deynze A."/>
        </authorList>
    </citation>
    <scope>NUCLEOTIDE SEQUENCE</scope>
    <source>
        <tissue evidence="3">Leaves</tissue>
    </source>
</reference>
<evidence type="ECO:0000256" key="2">
    <source>
        <dbReference type="SAM" id="Phobius"/>
    </source>
</evidence>
<evidence type="ECO:0000313" key="3">
    <source>
        <dbReference type="EMBL" id="KAF8725995.1"/>
    </source>
</evidence>
<feature type="compositionally biased region" description="Polar residues" evidence="1">
    <location>
        <begin position="578"/>
        <end position="587"/>
    </location>
</feature>
<dbReference type="GO" id="GO:0009263">
    <property type="term" value="P:deoxyribonucleotide biosynthetic process"/>
    <property type="evidence" value="ECO:0007669"/>
    <property type="project" value="InterPro"/>
</dbReference>
<proteinExistence type="predicted"/>
<feature type="transmembrane region" description="Helical" evidence="2">
    <location>
        <begin position="389"/>
        <end position="408"/>
    </location>
</feature>
<evidence type="ECO:0000256" key="1">
    <source>
        <dbReference type="SAM" id="MobiDB-lite"/>
    </source>
</evidence>
<evidence type="ECO:0000313" key="4">
    <source>
        <dbReference type="Proteomes" id="UP000636709"/>
    </source>
</evidence>
<dbReference type="InterPro" id="IPR000358">
    <property type="entry name" value="RNR_small_fam"/>
</dbReference>
<dbReference type="InterPro" id="IPR012348">
    <property type="entry name" value="RNR-like"/>
</dbReference>
<sequence length="636" mass="70113">MAQIWNCEDEDEKGKCARTVRQGLGHPSIHLMKPDSTAGHGLTAATPESTAGHVPPELPADEALRAHDCTNPPLAGVCWGLCPTPPPNPTTARRPDEGLHCGFACHFYDLQLSTAASSTRRVFAISASSSATCSPSAVALVGMNGVLMNQYIEFVADRLLMSPECRKMYNVANPFDWMELIISLQGKTNYFEKPIGDYQKASVRHMQPQRRQRGQPRLHSEAPCYPCPLGKSHVPHRRSPIAGSPGRRCLTAALLLVADRRRGGDWILRPVRTSLSDCLLTLRGCRSCNPSSGVEARRQALRDLVAGAQLWNLNRRAAAAPAALLLLPLFCLNRGHPAPSSPTPLQIPHPGAPLIVVGLHHDVREVRRSPACVVEEVDNRETLGRAKLIIVREVLLLLLLLLLLLVQVQVRVKVVARGELLATVLWDDAKADGLSPTTDTSRCSTQTRPCVLVIEGGNLRVVVPCPSRAEPDIIIYPIPPLDPLMVVVKEIRHFLLPSRSNLHNDDHKENNHVWHYEIPSSRRKNLMSANWKPGPHPQLEEETRRILLSVEELFGRSLFQPLLLKLACFFPCGGEAQPSQTSRSSPHLGSKPATPSPVKARSCTPHNPTRIGSRHHDEEEGSAAAAFRRRETLDWR</sequence>
<keyword evidence="2" id="KW-1133">Transmembrane helix</keyword>
<dbReference type="Gene3D" id="1.10.620.20">
    <property type="entry name" value="Ribonucleotide Reductase, subunit A"/>
    <property type="match status" value="1"/>
</dbReference>
<accession>A0A835F276</accession>
<dbReference type="GO" id="GO:0016491">
    <property type="term" value="F:oxidoreductase activity"/>
    <property type="evidence" value="ECO:0007669"/>
    <property type="project" value="InterPro"/>
</dbReference>
<dbReference type="SUPFAM" id="SSF47240">
    <property type="entry name" value="Ferritin-like"/>
    <property type="match status" value="1"/>
</dbReference>
<dbReference type="PANTHER" id="PTHR23409">
    <property type="entry name" value="RIBONUCLEOSIDE-DIPHOSPHATE REDUCTASE SMALL CHAIN"/>
    <property type="match status" value="1"/>
</dbReference>
<feature type="region of interest" description="Disordered" evidence="1">
    <location>
        <begin position="578"/>
        <end position="636"/>
    </location>
</feature>
<keyword evidence="2" id="KW-0812">Transmembrane</keyword>
<organism evidence="3 4">
    <name type="scientific">Digitaria exilis</name>
    <dbReference type="NCBI Taxonomy" id="1010633"/>
    <lineage>
        <taxon>Eukaryota</taxon>
        <taxon>Viridiplantae</taxon>
        <taxon>Streptophyta</taxon>
        <taxon>Embryophyta</taxon>
        <taxon>Tracheophyta</taxon>
        <taxon>Spermatophyta</taxon>
        <taxon>Magnoliopsida</taxon>
        <taxon>Liliopsida</taxon>
        <taxon>Poales</taxon>
        <taxon>Poaceae</taxon>
        <taxon>PACMAD clade</taxon>
        <taxon>Panicoideae</taxon>
        <taxon>Panicodae</taxon>
        <taxon>Paniceae</taxon>
        <taxon>Anthephorinae</taxon>
        <taxon>Digitaria</taxon>
    </lineage>
</organism>
<gene>
    <name evidence="3" type="ORF">HU200_020575</name>
</gene>
<feature type="region of interest" description="Disordered" evidence="1">
    <location>
        <begin position="27"/>
        <end position="53"/>
    </location>
</feature>
<keyword evidence="2" id="KW-0472">Membrane</keyword>
<dbReference type="PANTHER" id="PTHR23409:SF18">
    <property type="entry name" value="RIBONUCLEOSIDE-DIPHOSPHATE REDUCTASE SUBUNIT M2"/>
    <property type="match status" value="1"/>
</dbReference>
<protein>
    <submittedName>
        <fullName evidence="3">Uncharacterized protein</fullName>
    </submittedName>
</protein>
<dbReference type="InterPro" id="IPR009078">
    <property type="entry name" value="Ferritin-like_SF"/>
</dbReference>
<dbReference type="Proteomes" id="UP000636709">
    <property type="component" value="Unassembled WGS sequence"/>
</dbReference>
<comment type="caution">
    <text evidence="3">The sequence shown here is derived from an EMBL/GenBank/DDBJ whole genome shotgun (WGS) entry which is preliminary data.</text>
</comment>
<dbReference type="EMBL" id="JACEFO010001653">
    <property type="protein sequence ID" value="KAF8725995.1"/>
    <property type="molecule type" value="Genomic_DNA"/>
</dbReference>